<dbReference type="GO" id="GO:0005788">
    <property type="term" value="C:endoplasmic reticulum lumen"/>
    <property type="evidence" value="ECO:0007669"/>
    <property type="project" value="InterPro"/>
</dbReference>
<dbReference type="SUPFAM" id="SSF47933">
    <property type="entry name" value="ERP29 C domain-like"/>
    <property type="match status" value="1"/>
</dbReference>
<dbReference type="CDD" id="cd00238">
    <property type="entry name" value="ERp29c"/>
    <property type="match status" value="1"/>
</dbReference>
<organism evidence="5 6">
    <name type="scientific">Drosophila lebanonensis</name>
    <name type="common">Fruit fly</name>
    <name type="synonym">Scaptodrosophila lebanonensis</name>
    <dbReference type="NCBI Taxonomy" id="7225"/>
    <lineage>
        <taxon>Eukaryota</taxon>
        <taxon>Metazoa</taxon>
        <taxon>Ecdysozoa</taxon>
        <taxon>Arthropoda</taxon>
        <taxon>Hexapoda</taxon>
        <taxon>Insecta</taxon>
        <taxon>Pterygota</taxon>
        <taxon>Neoptera</taxon>
        <taxon>Endopterygota</taxon>
        <taxon>Diptera</taxon>
        <taxon>Brachycera</taxon>
        <taxon>Muscomorpha</taxon>
        <taxon>Ephydroidea</taxon>
        <taxon>Drosophilidae</taxon>
        <taxon>Scaptodrosophila</taxon>
    </lineage>
</organism>
<gene>
    <name evidence="6" type="primary">LOC115633048</name>
</gene>
<dbReference type="Gene3D" id="3.40.30.10">
    <property type="entry name" value="Glutaredoxin"/>
    <property type="match status" value="1"/>
</dbReference>
<evidence type="ECO:0000256" key="2">
    <source>
        <dbReference type="SAM" id="SignalP"/>
    </source>
</evidence>
<dbReference type="InterPro" id="IPR012883">
    <property type="entry name" value="ERp29_N"/>
</dbReference>
<dbReference type="InterPro" id="IPR016855">
    <property type="entry name" value="ERp29"/>
</dbReference>
<evidence type="ECO:0000259" key="4">
    <source>
        <dbReference type="Pfam" id="PF07912"/>
    </source>
</evidence>
<keyword evidence="2" id="KW-0732">Signal</keyword>
<dbReference type="PANTHER" id="PTHR12211:SF0">
    <property type="entry name" value="ENDOPLASMIC RETICULUM RESIDENT PROTEIN 29"/>
    <property type="match status" value="1"/>
</dbReference>
<evidence type="ECO:0000313" key="6">
    <source>
        <dbReference type="RefSeq" id="XP_030386256.1"/>
    </source>
</evidence>
<dbReference type="Pfam" id="PF07912">
    <property type="entry name" value="ERp29_N"/>
    <property type="match status" value="1"/>
</dbReference>
<feature type="signal peptide" evidence="2">
    <location>
        <begin position="1"/>
        <end position="26"/>
    </location>
</feature>
<dbReference type="SUPFAM" id="SSF52833">
    <property type="entry name" value="Thioredoxin-like"/>
    <property type="match status" value="1"/>
</dbReference>
<evidence type="ECO:0000256" key="1">
    <source>
        <dbReference type="ARBA" id="ARBA00022824"/>
    </source>
</evidence>
<proteinExistence type="predicted"/>
<dbReference type="GeneID" id="115633048"/>
<dbReference type="GO" id="GO:0009306">
    <property type="term" value="P:protein secretion"/>
    <property type="evidence" value="ECO:0007669"/>
    <property type="project" value="InterPro"/>
</dbReference>
<dbReference type="InterPro" id="IPR036356">
    <property type="entry name" value="ERp29_C_sf"/>
</dbReference>
<feature type="domain" description="Endoplasmic reticulum resident protein 29 C-terminal" evidence="3">
    <location>
        <begin position="153"/>
        <end position="247"/>
    </location>
</feature>
<feature type="chain" id="PRO_5026959545" evidence="2">
    <location>
        <begin position="27"/>
        <end position="269"/>
    </location>
</feature>
<dbReference type="PANTHER" id="PTHR12211">
    <property type="entry name" value="ENDOPLASMIC RETICULUM PROTEIN ERP29"/>
    <property type="match status" value="1"/>
</dbReference>
<dbReference type="Proteomes" id="UP000504634">
    <property type="component" value="Unplaced"/>
</dbReference>
<evidence type="ECO:0000313" key="5">
    <source>
        <dbReference type="Proteomes" id="UP000504634"/>
    </source>
</evidence>
<dbReference type="InterPro" id="IPR036249">
    <property type="entry name" value="Thioredoxin-like_sf"/>
</dbReference>
<dbReference type="InterPro" id="IPR011679">
    <property type="entry name" value="ERp29_C"/>
</dbReference>
<evidence type="ECO:0000259" key="3">
    <source>
        <dbReference type="Pfam" id="PF07749"/>
    </source>
</evidence>
<reference evidence="6" key="1">
    <citation type="submission" date="2025-08" db="UniProtKB">
        <authorList>
            <consortium name="RefSeq"/>
        </authorList>
    </citation>
    <scope>IDENTIFICATION</scope>
    <source>
        <strain evidence="6">11010-0011.00</strain>
        <tissue evidence="6">Whole body</tissue>
    </source>
</reference>
<dbReference type="CTD" id="37206"/>
<dbReference type="OrthoDB" id="417262at2759"/>
<keyword evidence="5" id="KW-1185">Reference proteome</keyword>
<dbReference type="Pfam" id="PF07749">
    <property type="entry name" value="ERp29"/>
    <property type="match status" value="1"/>
</dbReference>
<feature type="domain" description="ERp29 N-terminal" evidence="4">
    <location>
        <begin position="28"/>
        <end position="152"/>
    </location>
</feature>
<dbReference type="AlphaFoldDB" id="A0A6J2UCQ6"/>
<name>A0A6J2UCQ6_DROLE</name>
<accession>A0A6J2UCQ6</accession>
<keyword evidence="1" id="KW-0256">Endoplasmic reticulum</keyword>
<sequence length="269" mass="30385">MLASQSYYLLLTTLLLLALAPNNSWAISCTGCVDLDELNFDKTIVRFPYSLVKFDIAFPYGEKHEAFGAFSKAAHKVTDELLIATVGIKDYGELENKALGERFKVDDKNFPGIYLFLGNVKEYVQFPAHLDVTVDNLKSFISSNTQLYIGRDGCLKQFNDALKDYANKESAQQLALIAELKKEQSKLQKPEEQKSAKAYLLFMRKINEQGYSFHEEETKRLLRLKAGKVTEAKKVELQQKLNILEAFRVNKLTKATESAPTTAPPAKEL</sequence>
<protein>
    <submittedName>
        <fullName evidence="6">Protein windbeutel</fullName>
    </submittedName>
</protein>
<dbReference type="RefSeq" id="XP_030386256.1">
    <property type="nucleotide sequence ID" value="XM_030530396.1"/>
</dbReference>
<dbReference type="Gene3D" id="1.20.1150.12">
    <property type="entry name" value="Endoplasmic reticulum resident protein 29, C-terminal domain"/>
    <property type="match status" value="1"/>
</dbReference>